<dbReference type="InterPro" id="IPR015365">
    <property type="entry name" value="Elong-fact-P_C"/>
</dbReference>
<dbReference type="InterPro" id="IPR013185">
    <property type="entry name" value="Transl_elong_KOW-like"/>
</dbReference>
<evidence type="ECO:0000313" key="4">
    <source>
        <dbReference type="EMBL" id="QOS39726.1"/>
    </source>
</evidence>
<dbReference type="Pfam" id="PF01132">
    <property type="entry name" value="EFP"/>
    <property type="match status" value="1"/>
</dbReference>
<dbReference type="PIRSF" id="PIRSF005901">
    <property type="entry name" value="EF-P"/>
    <property type="match status" value="1"/>
</dbReference>
<evidence type="ECO:0000256" key="1">
    <source>
        <dbReference type="ARBA" id="ARBA00009479"/>
    </source>
</evidence>
<dbReference type="Gene3D" id="2.40.50.140">
    <property type="entry name" value="Nucleic acid-binding proteins"/>
    <property type="match status" value="2"/>
</dbReference>
<dbReference type="Proteomes" id="UP000593591">
    <property type="component" value="Chromosome"/>
</dbReference>
<dbReference type="GO" id="GO:0003746">
    <property type="term" value="F:translation elongation factor activity"/>
    <property type="evidence" value="ECO:0007669"/>
    <property type="project" value="UniProtKB-KW"/>
</dbReference>
<reference evidence="4 5" key="1">
    <citation type="submission" date="2018-08" db="EMBL/GenBank/DDBJ databases">
        <title>The first complete genome of Treponema rectale (CHPAT), a commensal spirochete of the bovine rectum.</title>
        <authorList>
            <person name="Staton G.J."/>
            <person name="Clegg S.R."/>
            <person name="Carter S.D."/>
            <person name="Radford A.D."/>
            <person name="Darby A."/>
            <person name="Hall N."/>
            <person name="Birtles R.J."/>
            <person name="Evans N.J."/>
        </authorList>
    </citation>
    <scope>NUCLEOTIDE SEQUENCE [LARGE SCALE GENOMIC DNA]</scope>
    <source>
        <strain evidence="4 5">CHPA</strain>
    </source>
</reference>
<name>A0A7M1XJ82_9SPIR</name>
<dbReference type="AlphaFoldDB" id="A0A7M1XJ82"/>
<dbReference type="SUPFAM" id="SSF50104">
    <property type="entry name" value="Translation proteins SH3-like domain"/>
    <property type="match status" value="1"/>
</dbReference>
<dbReference type="InterPro" id="IPR014722">
    <property type="entry name" value="Rib_uL2_dom2"/>
</dbReference>
<keyword evidence="4" id="KW-0648">Protein biosynthesis</keyword>
<dbReference type="Gene3D" id="2.30.30.30">
    <property type="match status" value="1"/>
</dbReference>
<dbReference type="InterPro" id="IPR012340">
    <property type="entry name" value="NA-bd_OB-fold"/>
</dbReference>
<comment type="similarity">
    <text evidence="1">Belongs to the elongation factor P family.</text>
</comment>
<dbReference type="InterPro" id="IPR020599">
    <property type="entry name" value="Transl_elong_fac_P/YeiP"/>
</dbReference>
<dbReference type="SMART" id="SM00841">
    <property type="entry name" value="Elong-fact-P_C"/>
    <property type="match status" value="1"/>
</dbReference>
<dbReference type="InterPro" id="IPR001059">
    <property type="entry name" value="Transl_elong_P/YeiP_cen"/>
</dbReference>
<evidence type="ECO:0000259" key="3">
    <source>
        <dbReference type="SMART" id="SM01185"/>
    </source>
</evidence>
<dbReference type="SUPFAM" id="SSF50249">
    <property type="entry name" value="Nucleic acid-binding proteins"/>
    <property type="match status" value="2"/>
</dbReference>
<feature type="domain" description="Translation elongation factor P/YeiP central" evidence="3">
    <location>
        <begin position="70"/>
        <end position="127"/>
    </location>
</feature>
<accession>A0A7M1XJ82</accession>
<organism evidence="4 5">
    <name type="scientific">Treponema rectale</name>
    <dbReference type="NCBI Taxonomy" id="744512"/>
    <lineage>
        <taxon>Bacteria</taxon>
        <taxon>Pseudomonadati</taxon>
        <taxon>Spirochaetota</taxon>
        <taxon>Spirochaetia</taxon>
        <taxon>Spirochaetales</taxon>
        <taxon>Treponemataceae</taxon>
        <taxon>Treponema</taxon>
    </lineage>
</organism>
<dbReference type="SMART" id="SM01185">
    <property type="entry name" value="EFP"/>
    <property type="match status" value="1"/>
</dbReference>
<protein>
    <submittedName>
        <fullName evidence="4">Elongation factor P</fullName>
    </submittedName>
</protein>
<dbReference type="EMBL" id="CP031517">
    <property type="protein sequence ID" value="QOS39726.1"/>
    <property type="molecule type" value="Genomic_DNA"/>
</dbReference>
<dbReference type="PANTHER" id="PTHR30053">
    <property type="entry name" value="ELONGATION FACTOR P"/>
    <property type="match status" value="1"/>
</dbReference>
<dbReference type="PANTHER" id="PTHR30053:SF12">
    <property type="entry name" value="ELONGATION FACTOR P (EF-P) FAMILY PROTEIN"/>
    <property type="match status" value="1"/>
</dbReference>
<dbReference type="KEGG" id="trc:DYE49_04305"/>
<feature type="domain" description="Elongation factor P C-terminal" evidence="2">
    <location>
        <begin position="135"/>
        <end position="191"/>
    </location>
</feature>
<dbReference type="InterPro" id="IPR008991">
    <property type="entry name" value="Translation_prot_SH3-like_sf"/>
</dbReference>
<evidence type="ECO:0000259" key="2">
    <source>
        <dbReference type="SMART" id="SM00841"/>
    </source>
</evidence>
<sequence>MADVLDAGELNPGKVFVYKGDLLSVIDVIHNKTAMAKMKHKIKAKNLRSGATIELMLFSGDKVDGAFLDKKNMQLSYVDQNEDGFAHFMDSETYEFVELPIARIKWELQFLAANSEVVITYYGDEILGIALPPKVALEIVETDDNAVAGDTVNKASKDAVLETGLKIKVPMFIKNHSKVWVKTEDATYDSRA</sequence>
<dbReference type="GO" id="GO:0043043">
    <property type="term" value="P:peptide biosynthetic process"/>
    <property type="evidence" value="ECO:0007669"/>
    <property type="project" value="InterPro"/>
</dbReference>
<dbReference type="Pfam" id="PF08207">
    <property type="entry name" value="EFP_N"/>
    <property type="match status" value="1"/>
</dbReference>
<dbReference type="GO" id="GO:0005829">
    <property type="term" value="C:cytosol"/>
    <property type="evidence" value="ECO:0007669"/>
    <property type="project" value="UniProtKB-ARBA"/>
</dbReference>
<dbReference type="FunFam" id="2.40.50.140:FF:000004">
    <property type="entry name" value="Elongation factor P"/>
    <property type="match status" value="1"/>
</dbReference>
<dbReference type="Pfam" id="PF09285">
    <property type="entry name" value="Elong-fact-P_C"/>
    <property type="match status" value="1"/>
</dbReference>
<gene>
    <name evidence="4" type="ORF">DYE49_04305</name>
</gene>
<proteinExistence type="inferred from homology"/>
<keyword evidence="4" id="KW-0251">Elongation factor</keyword>
<evidence type="ECO:0000313" key="5">
    <source>
        <dbReference type="Proteomes" id="UP000593591"/>
    </source>
</evidence>